<dbReference type="EMBL" id="BLXU01000001">
    <property type="protein sequence ID" value="GFO50787.1"/>
    <property type="molecule type" value="Genomic_DNA"/>
</dbReference>
<dbReference type="AlphaFoldDB" id="A0A6L2ZTN9"/>
<dbReference type="RefSeq" id="WP_255303221.1">
    <property type="nucleotide sequence ID" value="NZ_BLXU01000001.1"/>
</dbReference>
<evidence type="ECO:0000313" key="1">
    <source>
        <dbReference type="EMBL" id="GFO50787.1"/>
    </source>
</evidence>
<proteinExistence type="predicted"/>
<protein>
    <submittedName>
        <fullName evidence="1">Uncharacterized protein</fullName>
    </submittedName>
</protein>
<accession>A0A6L2ZTN9</accession>
<dbReference type="Proteomes" id="UP000504756">
    <property type="component" value="Unassembled WGS sequence"/>
</dbReference>
<gene>
    <name evidence="1" type="ORF">ikelab_00620</name>
</gene>
<sequence length="106" mass="12346">MLNLFENYREEEKDLENSLKQAGYEQQTIVLNEDGYLPEHVTSPISFFTGMKEENSSKMSLPSFLMKFPSLIIGKSREMGKKLKFLKVIKKEDTLIIVKEKQTIVR</sequence>
<reference evidence="1 2" key="1">
    <citation type="submission" date="2020-06" db="EMBL/GenBank/DDBJ databases">
        <title>Draft genome sequence of Lactic acid bacteria from Okinawan-style tofu.</title>
        <authorList>
            <person name="Takara I."/>
            <person name="Ikematsu S."/>
        </authorList>
    </citation>
    <scope>NUCLEOTIDE SEQUENCE [LARGE SCALE GENOMIC DNA]</scope>
    <source>
        <strain evidence="2">lg38</strain>
    </source>
</reference>
<comment type="caution">
    <text evidence="1">The sequence shown here is derived from an EMBL/GenBank/DDBJ whole genome shotgun (WGS) entry which is preliminary data.</text>
</comment>
<evidence type="ECO:0000313" key="2">
    <source>
        <dbReference type="Proteomes" id="UP000504756"/>
    </source>
</evidence>
<organism evidence="1 2">
    <name type="scientific">Lactococcus garvieae</name>
    <dbReference type="NCBI Taxonomy" id="1363"/>
    <lineage>
        <taxon>Bacteria</taxon>
        <taxon>Bacillati</taxon>
        <taxon>Bacillota</taxon>
        <taxon>Bacilli</taxon>
        <taxon>Lactobacillales</taxon>
        <taxon>Streptococcaceae</taxon>
        <taxon>Lactococcus</taxon>
    </lineage>
</organism>
<name>A0A6L2ZTN9_9LACT</name>